<protein>
    <submittedName>
        <fullName evidence="1">Uncharacterized protein</fullName>
    </submittedName>
</protein>
<organism evidence="1 2">
    <name type="scientific">Candidatus Opimibacter skivensis</name>
    <dbReference type="NCBI Taxonomy" id="2982028"/>
    <lineage>
        <taxon>Bacteria</taxon>
        <taxon>Pseudomonadati</taxon>
        <taxon>Bacteroidota</taxon>
        <taxon>Saprospiria</taxon>
        <taxon>Saprospirales</taxon>
        <taxon>Saprospiraceae</taxon>
        <taxon>Candidatus Opimibacter</taxon>
    </lineage>
</organism>
<accession>A0A9D7XNA7</accession>
<dbReference type="Proteomes" id="UP000808337">
    <property type="component" value="Unassembled WGS sequence"/>
</dbReference>
<gene>
    <name evidence="1" type="ORF">IPP15_00070</name>
</gene>
<evidence type="ECO:0000313" key="1">
    <source>
        <dbReference type="EMBL" id="MBK9980816.1"/>
    </source>
</evidence>
<dbReference type="AlphaFoldDB" id="A0A9D7XNA7"/>
<reference evidence="1 2" key="1">
    <citation type="submission" date="2020-10" db="EMBL/GenBank/DDBJ databases">
        <title>Connecting structure to function with the recovery of over 1000 high-quality activated sludge metagenome-assembled genomes encoding full-length rRNA genes using long-read sequencing.</title>
        <authorList>
            <person name="Singleton C.M."/>
            <person name="Petriglieri F."/>
            <person name="Kristensen J.M."/>
            <person name="Kirkegaard R.H."/>
            <person name="Michaelsen T.Y."/>
            <person name="Andersen M.H."/>
            <person name="Karst S.M."/>
            <person name="Dueholm M.S."/>
            <person name="Nielsen P.H."/>
            <person name="Albertsen M."/>
        </authorList>
    </citation>
    <scope>NUCLEOTIDE SEQUENCE [LARGE SCALE GENOMIC DNA]</scope>
    <source>
        <strain evidence="1">Ribe_18-Q3-R11-54_MAXAC.273</strain>
    </source>
</reference>
<sequence>MDHVLFLDKDNDPITKVFAIVNKGEIYFQEKAIRQYLMDGFGGKNSANKSRFHRIQERGRYYYGETYYASGDGQVAAMAMLFGVLGGLARCASDEGTIFQVPFVFDTKLNKFFVLGSRKNIQLFWIPTTGLALKWEKENWIMNLYDPLLFNSIKMKAKVKAERKIDCE</sequence>
<name>A0A9D7XNA7_9BACT</name>
<dbReference type="EMBL" id="JADKGY010000001">
    <property type="protein sequence ID" value="MBK9980816.1"/>
    <property type="molecule type" value="Genomic_DNA"/>
</dbReference>
<evidence type="ECO:0000313" key="2">
    <source>
        <dbReference type="Proteomes" id="UP000808337"/>
    </source>
</evidence>
<comment type="caution">
    <text evidence="1">The sequence shown here is derived from an EMBL/GenBank/DDBJ whole genome shotgun (WGS) entry which is preliminary data.</text>
</comment>
<proteinExistence type="predicted"/>